<proteinExistence type="predicted"/>
<name>A0A830GL29_9EURY</name>
<reference evidence="1" key="2">
    <citation type="submission" date="2020-09" db="EMBL/GenBank/DDBJ databases">
        <authorList>
            <person name="Sun Q."/>
            <person name="Ohkuma M."/>
        </authorList>
    </citation>
    <scope>NUCLEOTIDE SEQUENCE</scope>
    <source>
        <strain evidence="1">JCM 17820</strain>
    </source>
</reference>
<keyword evidence="2" id="KW-1185">Reference proteome</keyword>
<protein>
    <submittedName>
        <fullName evidence="1">Uncharacterized protein</fullName>
    </submittedName>
</protein>
<dbReference type="InterPro" id="IPR055927">
    <property type="entry name" value="DUF7504"/>
</dbReference>
<gene>
    <name evidence="1" type="ORF">GCM10009030_17890</name>
</gene>
<dbReference type="EMBL" id="BMOU01000002">
    <property type="protein sequence ID" value="GGN92973.1"/>
    <property type="molecule type" value="Genomic_DNA"/>
</dbReference>
<sequence length="185" mass="20100">MDQTGARPGTNVLVSAPSLSSSKQETCLDLLAPAPPETLDVLQVTYSAAPPELIADWREHHGDLPARMGIVVVGDHGGLRGDDHDVPDNVFVTTANPNDPTGLGMRLNNYLTDHDDSMQLVACFDSLTELLQFVDLQSAFKFLHMLAGQLREVDAVGHFHVDPAAHDDQTISRLKPLFDDAVDHT</sequence>
<dbReference type="AlphaFoldDB" id="A0A830GL29"/>
<accession>A0A830GL29</accession>
<dbReference type="Pfam" id="PF24336">
    <property type="entry name" value="DUF7504"/>
    <property type="match status" value="1"/>
</dbReference>
<reference evidence="1" key="1">
    <citation type="journal article" date="2014" name="Int. J. Syst. Evol. Microbiol.">
        <title>Complete genome sequence of Corynebacterium casei LMG S-19264T (=DSM 44701T), isolated from a smear-ripened cheese.</title>
        <authorList>
            <consortium name="US DOE Joint Genome Institute (JGI-PGF)"/>
            <person name="Walter F."/>
            <person name="Albersmeier A."/>
            <person name="Kalinowski J."/>
            <person name="Ruckert C."/>
        </authorList>
    </citation>
    <scope>NUCLEOTIDE SEQUENCE</scope>
    <source>
        <strain evidence="1">JCM 17820</strain>
    </source>
</reference>
<evidence type="ECO:0000313" key="2">
    <source>
        <dbReference type="Proteomes" id="UP000605784"/>
    </source>
</evidence>
<evidence type="ECO:0000313" key="1">
    <source>
        <dbReference type="EMBL" id="GGN92973.1"/>
    </source>
</evidence>
<organism evidence="1 2">
    <name type="scientific">Haloarcula pellucida</name>
    <dbReference type="NCBI Taxonomy" id="1427151"/>
    <lineage>
        <taxon>Archaea</taxon>
        <taxon>Methanobacteriati</taxon>
        <taxon>Methanobacteriota</taxon>
        <taxon>Stenosarchaea group</taxon>
        <taxon>Halobacteria</taxon>
        <taxon>Halobacteriales</taxon>
        <taxon>Haloarculaceae</taxon>
        <taxon>Haloarcula</taxon>
    </lineage>
</organism>
<dbReference type="RefSeq" id="WP_188996592.1">
    <property type="nucleotide sequence ID" value="NZ_BMOU01000002.1"/>
</dbReference>
<comment type="caution">
    <text evidence="1">The sequence shown here is derived from an EMBL/GenBank/DDBJ whole genome shotgun (WGS) entry which is preliminary data.</text>
</comment>
<dbReference type="Proteomes" id="UP000605784">
    <property type="component" value="Unassembled WGS sequence"/>
</dbReference>